<reference evidence="4 5" key="1">
    <citation type="submission" date="2017-09" db="EMBL/GenBank/DDBJ databases">
        <title>Genome sequencing of Besnoitia besnoiti strain Bb-Ger1.</title>
        <authorList>
            <person name="Schares G."/>
            <person name="Venepally P."/>
            <person name="Lorenzi H.A."/>
        </authorList>
    </citation>
    <scope>NUCLEOTIDE SEQUENCE [LARGE SCALE GENOMIC DNA]</scope>
    <source>
        <strain evidence="4 5">Bb-Ger1</strain>
    </source>
</reference>
<feature type="compositionally biased region" description="Basic and acidic residues" evidence="1">
    <location>
        <begin position="209"/>
        <end position="218"/>
    </location>
</feature>
<feature type="compositionally biased region" description="Basic and acidic residues" evidence="1">
    <location>
        <begin position="234"/>
        <end position="254"/>
    </location>
</feature>
<feature type="region of interest" description="Disordered" evidence="1">
    <location>
        <begin position="132"/>
        <end position="277"/>
    </location>
</feature>
<dbReference type="VEuPathDB" id="ToxoDB:BESB_081960"/>
<dbReference type="InterPro" id="IPR036755">
    <property type="entry name" value="SRS_dom_sf"/>
</dbReference>
<dbReference type="OrthoDB" id="331015at2759"/>
<sequence length="460" mass="48417">MDTPVDPTNAPRGRPLLTSLFFSSFALLCFFPGLEADAASTVDLSKPHKCTAEGDVTVVFQADDTQKVLTCPAGWILEPTKDGFAYQGSDAETRLEDIFSGARLDAPQTGTYLLTLPHGSSRRQQSWYYTCRAPTGSDSSAGGSSPDNPPSINGPPSQGSAPSLPGPPMDPEKPGHSDSPLAPPELEEDGGVGDGSGDPSSTPVTPEKIPADKDENADPGRPGLGGNSNGPEGQNHEVKQQPEQLDDRRPHPEAQGHNQDLRQATGSEVRGEGEMQALSLSRSGFPVYRGARREARNTCRITIDVLPSNLIECAAAGATKTAAVSAAGERVAFKCGEGLALKPEELDRVFDDKDGLCASQVALTTLVRGSLSRLPPVSDLQAKPAAYVLRVDELPAEQQALCYKCVGTSTGAKTDEEPKEPLKECLVKIAVSSAASSQSCVADLLSFHPLLVLLALSSVH</sequence>
<feature type="domain" description="SRS" evidence="3">
    <location>
        <begin position="312"/>
        <end position="431"/>
    </location>
</feature>
<dbReference type="InterPro" id="IPR007226">
    <property type="entry name" value="SRS_dom"/>
</dbReference>
<name>A0A2A9MBK0_BESBE</name>
<dbReference type="EMBL" id="NWUJ01000009">
    <property type="protein sequence ID" value="PFH32997.1"/>
    <property type="molecule type" value="Genomic_DNA"/>
</dbReference>
<organism evidence="4 5">
    <name type="scientific">Besnoitia besnoiti</name>
    <name type="common">Apicomplexan protozoan</name>
    <dbReference type="NCBI Taxonomy" id="94643"/>
    <lineage>
        <taxon>Eukaryota</taxon>
        <taxon>Sar</taxon>
        <taxon>Alveolata</taxon>
        <taxon>Apicomplexa</taxon>
        <taxon>Conoidasida</taxon>
        <taxon>Coccidia</taxon>
        <taxon>Eucoccidiorida</taxon>
        <taxon>Eimeriorina</taxon>
        <taxon>Sarcocystidae</taxon>
        <taxon>Besnoitia</taxon>
    </lineage>
</organism>
<proteinExistence type="predicted"/>
<dbReference type="KEGG" id="bbes:BESB_081960"/>
<keyword evidence="2" id="KW-0732">Signal</keyword>
<dbReference type="RefSeq" id="XP_029217006.1">
    <property type="nucleotide sequence ID" value="XM_029366546.1"/>
</dbReference>
<keyword evidence="5" id="KW-1185">Reference proteome</keyword>
<dbReference type="SUPFAM" id="SSF74877">
    <property type="entry name" value="Major surface antigen p30, SAG1"/>
    <property type="match status" value="1"/>
</dbReference>
<feature type="compositionally biased region" description="Low complexity" evidence="1">
    <location>
        <begin position="136"/>
        <end position="146"/>
    </location>
</feature>
<dbReference type="Proteomes" id="UP000224006">
    <property type="component" value="Chromosome VIII"/>
</dbReference>
<dbReference type="GeneID" id="40313122"/>
<feature type="chain" id="PRO_5012337642" description="SRS domain-containing protein" evidence="2">
    <location>
        <begin position="37"/>
        <end position="460"/>
    </location>
</feature>
<gene>
    <name evidence="4" type="ORF">BESB_081960</name>
</gene>
<protein>
    <recommendedName>
        <fullName evidence="3">SRS domain-containing protein</fullName>
    </recommendedName>
</protein>
<evidence type="ECO:0000256" key="1">
    <source>
        <dbReference type="SAM" id="MobiDB-lite"/>
    </source>
</evidence>
<evidence type="ECO:0000313" key="4">
    <source>
        <dbReference type="EMBL" id="PFH32997.1"/>
    </source>
</evidence>
<dbReference type="Pfam" id="PF04092">
    <property type="entry name" value="SAG"/>
    <property type="match status" value="1"/>
</dbReference>
<evidence type="ECO:0000259" key="3">
    <source>
        <dbReference type="Pfam" id="PF04092"/>
    </source>
</evidence>
<dbReference type="GO" id="GO:0016020">
    <property type="term" value="C:membrane"/>
    <property type="evidence" value="ECO:0007669"/>
    <property type="project" value="InterPro"/>
</dbReference>
<evidence type="ECO:0000256" key="2">
    <source>
        <dbReference type="SAM" id="SignalP"/>
    </source>
</evidence>
<evidence type="ECO:0000313" key="5">
    <source>
        <dbReference type="Proteomes" id="UP000224006"/>
    </source>
</evidence>
<comment type="caution">
    <text evidence="4">The sequence shown here is derived from an EMBL/GenBank/DDBJ whole genome shotgun (WGS) entry which is preliminary data.</text>
</comment>
<dbReference type="Gene3D" id="2.60.40.1320">
    <property type="entry name" value="SRS domain"/>
    <property type="match status" value="2"/>
</dbReference>
<feature type="signal peptide" evidence="2">
    <location>
        <begin position="1"/>
        <end position="36"/>
    </location>
</feature>
<accession>A0A2A9MBK0</accession>
<feature type="compositionally biased region" description="Polar residues" evidence="1">
    <location>
        <begin position="256"/>
        <end position="266"/>
    </location>
</feature>
<dbReference type="AlphaFoldDB" id="A0A2A9MBK0"/>